<name>A0A4R5PIB4_9HYPH</name>
<keyword evidence="3" id="KW-1185">Reference proteome</keyword>
<feature type="region of interest" description="Disordered" evidence="1">
    <location>
        <begin position="100"/>
        <end position="120"/>
    </location>
</feature>
<feature type="compositionally biased region" description="Polar residues" evidence="1">
    <location>
        <begin position="111"/>
        <end position="120"/>
    </location>
</feature>
<dbReference type="AlphaFoldDB" id="A0A4R5PIB4"/>
<comment type="caution">
    <text evidence="2">The sequence shown here is derived from an EMBL/GenBank/DDBJ whole genome shotgun (WGS) entry which is preliminary data.</text>
</comment>
<sequence length="120" mass="13382">MLRTLDIVLIAAMIAAATVTYQIKHRAEDKLDEVHRLQTAIKLQKDTIDLLEADWSLLNQPARLERLTKEFNEQLQLDVITPLQMAKPDEIPGYASEFAPEVTEGEGTPDANLTTGSVKP</sequence>
<evidence type="ECO:0000256" key="1">
    <source>
        <dbReference type="SAM" id="MobiDB-lite"/>
    </source>
</evidence>
<protein>
    <recommendedName>
        <fullName evidence="4">Cell division protein FtsL</fullName>
    </recommendedName>
</protein>
<accession>A0A4R5PIB4</accession>
<dbReference type="RefSeq" id="WP_133285611.1">
    <property type="nucleotide sequence ID" value="NZ_SMSI01000004.1"/>
</dbReference>
<evidence type="ECO:0000313" key="3">
    <source>
        <dbReference type="Proteomes" id="UP000295131"/>
    </source>
</evidence>
<reference evidence="2 3" key="1">
    <citation type="journal article" date="2013" name="Int. J. Syst. Evol. Microbiol.">
        <title>Hoeflea suaedae sp. nov., an endophytic bacterium isolated from the root of the halophyte Suaeda maritima.</title>
        <authorList>
            <person name="Chung E.J."/>
            <person name="Park J.A."/>
            <person name="Pramanik P."/>
            <person name="Bibi F."/>
            <person name="Jeon C.O."/>
            <person name="Chung Y.R."/>
        </authorList>
    </citation>
    <scope>NUCLEOTIDE SEQUENCE [LARGE SCALE GENOMIC DNA]</scope>
    <source>
        <strain evidence="2 3">YC6898</strain>
    </source>
</reference>
<gene>
    <name evidence="2" type="ORF">E2A64_16450</name>
</gene>
<dbReference type="OrthoDB" id="7165680at2"/>
<evidence type="ECO:0000313" key="2">
    <source>
        <dbReference type="EMBL" id="TDH34265.1"/>
    </source>
</evidence>
<organism evidence="2 3">
    <name type="scientific">Pseudohoeflea suaedae</name>
    <dbReference type="NCBI Taxonomy" id="877384"/>
    <lineage>
        <taxon>Bacteria</taxon>
        <taxon>Pseudomonadati</taxon>
        <taxon>Pseudomonadota</taxon>
        <taxon>Alphaproteobacteria</taxon>
        <taxon>Hyphomicrobiales</taxon>
        <taxon>Rhizobiaceae</taxon>
        <taxon>Pseudohoeflea</taxon>
    </lineage>
</organism>
<evidence type="ECO:0008006" key="4">
    <source>
        <dbReference type="Google" id="ProtNLM"/>
    </source>
</evidence>
<dbReference type="EMBL" id="SMSI01000004">
    <property type="protein sequence ID" value="TDH34265.1"/>
    <property type="molecule type" value="Genomic_DNA"/>
</dbReference>
<proteinExistence type="predicted"/>
<dbReference type="Proteomes" id="UP000295131">
    <property type="component" value="Unassembled WGS sequence"/>
</dbReference>